<gene>
    <name evidence="14" type="ORF">PYX00_003986</name>
</gene>
<dbReference type="InterPro" id="IPR000261">
    <property type="entry name" value="EH_dom"/>
</dbReference>
<sequence length="474" mass="54270">MILLMGQYSTGKTTLIRYLLGTDFPGMRIGPEPTTDKFIAIMHDTASKVIPGNALVMDPSKPFGPLAKYGNAFLTRFQCSMLNNSVLQNLTLVDTPGILSGEKQRVDRGYDFTGVLHWFAERVDRIILLFDAHKLDISDEFKWSIESLKGFDDKIMILLNKADMVDHQSLMRIYGSLMWSLDKVLSTPEVPKVYVGSFWDQSSHSTINRKLFEDEEHDLISELQSLPRNGLVRKINDLAKRARLAKSHAIIMNAIYKKMPAFFGKERRKSEVISILPEIYNELRHESTICAGDFPDVKIMQEKLKSFDFKHLNDLKTSLIDKVDRMLSEDIPRIMTMLPDETMPCVEFKVGALSQLTKRDSPFSHNSYEGFDAGRDEDAWIVEKFRGDYDKLFETLNPDNEGKLKATVLRQEFLKTNLPSYLLTKIYKLADIDNDGHLDRDEFALANYIINLVNKGHTLPEELPVHLVPQKKRS</sequence>
<dbReference type="InterPro" id="IPR018247">
    <property type="entry name" value="EF_Hand_1_Ca_BS"/>
</dbReference>
<dbReference type="PROSITE" id="PS50031">
    <property type="entry name" value="EH"/>
    <property type="match status" value="1"/>
</dbReference>
<dbReference type="Pfam" id="PF00350">
    <property type="entry name" value="Dynamin_N"/>
    <property type="match status" value="1"/>
</dbReference>
<evidence type="ECO:0000256" key="6">
    <source>
        <dbReference type="ARBA" id="ARBA00022741"/>
    </source>
</evidence>
<dbReference type="GO" id="GO:0005524">
    <property type="term" value="F:ATP binding"/>
    <property type="evidence" value="ECO:0007669"/>
    <property type="project" value="UniProtKB-KW"/>
</dbReference>
<dbReference type="EMBL" id="JARGDH010000002">
    <property type="protein sequence ID" value="KAL0276398.1"/>
    <property type="molecule type" value="Genomic_DNA"/>
</dbReference>
<keyword evidence="10" id="KW-0472">Membrane</keyword>
<keyword evidence="6" id="KW-0547">Nucleotide-binding</keyword>
<dbReference type="PROSITE" id="PS50222">
    <property type="entry name" value="EF_HAND_2"/>
    <property type="match status" value="1"/>
</dbReference>
<dbReference type="Pfam" id="PF18150">
    <property type="entry name" value="DUF5600"/>
    <property type="match status" value="1"/>
</dbReference>
<dbReference type="PANTHER" id="PTHR11216:SF31">
    <property type="entry name" value="AT21416P"/>
    <property type="match status" value="1"/>
</dbReference>
<dbReference type="InterPro" id="IPR011992">
    <property type="entry name" value="EF-hand-dom_pair"/>
</dbReference>
<dbReference type="FunFam" id="3.40.50.300:FF:000147">
    <property type="entry name" value="EH domain-containing protein 1"/>
    <property type="match status" value="1"/>
</dbReference>
<evidence type="ECO:0000256" key="8">
    <source>
        <dbReference type="ARBA" id="ARBA00022837"/>
    </source>
</evidence>
<dbReference type="GO" id="GO:0005525">
    <property type="term" value="F:GTP binding"/>
    <property type="evidence" value="ECO:0007669"/>
    <property type="project" value="InterPro"/>
</dbReference>
<dbReference type="InterPro" id="IPR030381">
    <property type="entry name" value="G_DYNAMIN_dom"/>
</dbReference>
<protein>
    <recommendedName>
        <fullName evidence="15">Achaete scute target 1</fullName>
    </recommendedName>
</protein>
<evidence type="ECO:0000256" key="5">
    <source>
        <dbReference type="ARBA" id="ARBA00022723"/>
    </source>
</evidence>
<evidence type="ECO:0000259" key="12">
    <source>
        <dbReference type="PROSITE" id="PS50222"/>
    </source>
</evidence>
<keyword evidence="7" id="KW-0967">Endosome</keyword>
<keyword evidence="8" id="KW-0106">Calcium</keyword>
<dbReference type="SUPFAM" id="SSF52540">
    <property type="entry name" value="P-loop containing nucleoside triphosphate hydrolases"/>
    <property type="match status" value="1"/>
</dbReference>
<dbReference type="AlphaFoldDB" id="A0AAW2I3L3"/>
<dbReference type="PANTHER" id="PTHR11216">
    <property type="entry name" value="EH DOMAIN"/>
    <property type="match status" value="1"/>
</dbReference>
<proteinExistence type="predicted"/>
<keyword evidence="3" id="KW-1003">Cell membrane</keyword>
<dbReference type="CDD" id="cd09913">
    <property type="entry name" value="EHD"/>
    <property type="match status" value="1"/>
</dbReference>
<dbReference type="SMART" id="SM00027">
    <property type="entry name" value="EH"/>
    <property type="match status" value="1"/>
</dbReference>
<dbReference type="Gene3D" id="1.10.268.20">
    <property type="match status" value="1"/>
</dbReference>
<dbReference type="InterPro" id="IPR002048">
    <property type="entry name" value="EF_hand_dom"/>
</dbReference>
<dbReference type="GO" id="GO:0016197">
    <property type="term" value="P:endosomal transport"/>
    <property type="evidence" value="ECO:0007669"/>
    <property type="project" value="TreeGrafter"/>
</dbReference>
<keyword evidence="4" id="KW-0597">Phosphoprotein</keyword>
<name>A0AAW2I3L3_9NEOP</name>
<evidence type="ECO:0000259" key="13">
    <source>
        <dbReference type="PROSITE" id="PS51718"/>
    </source>
</evidence>
<evidence type="ECO:0000256" key="3">
    <source>
        <dbReference type="ARBA" id="ARBA00022475"/>
    </source>
</evidence>
<dbReference type="Gene3D" id="3.40.50.300">
    <property type="entry name" value="P-loop containing nucleotide triphosphate hydrolases"/>
    <property type="match status" value="1"/>
</dbReference>
<dbReference type="Gene3D" id="1.10.238.10">
    <property type="entry name" value="EF-hand"/>
    <property type="match status" value="1"/>
</dbReference>
<feature type="domain" description="EF-hand" evidence="12">
    <location>
        <begin position="423"/>
        <end position="453"/>
    </location>
</feature>
<dbReference type="Pfam" id="PF12763">
    <property type="entry name" value="EH"/>
    <property type="match status" value="1"/>
</dbReference>
<evidence type="ECO:0000256" key="2">
    <source>
        <dbReference type="ARBA" id="ARBA00004413"/>
    </source>
</evidence>
<dbReference type="InterPro" id="IPR040990">
    <property type="entry name" value="DUF5600"/>
</dbReference>
<evidence type="ECO:0000256" key="7">
    <source>
        <dbReference type="ARBA" id="ARBA00022753"/>
    </source>
</evidence>
<comment type="caution">
    <text evidence="14">The sequence shown here is derived from an EMBL/GenBank/DDBJ whole genome shotgun (WGS) entry which is preliminary data.</text>
</comment>
<dbReference type="GO" id="GO:0005886">
    <property type="term" value="C:plasma membrane"/>
    <property type="evidence" value="ECO:0007669"/>
    <property type="project" value="UniProtKB-SubCell"/>
</dbReference>
<dbReference type="GO" id="GO:0006897">
    <property type="term" value="P:endocytosis"/>
    <property type="evidence" value="ECO:0007669"/>
    <property type="project" value="TreeGrafter"/>
</dbReference>
<evidence type="ECO:0000259" key="11">
    <source>
        <dbReference type="PROSITE" id="PS50031"/>
    </source>
</evidence>
<evidence type="ECO:0000313" key="14">
    <source>
        <dbReference type="EMBL" id="KAL0276398.1"/>
    </source>
</evidence>
<evidence type="ECO:0000256" key="9">
    <source>
        <dbReference type="ARBA" id="ARBA00022840"/>
    </source>
</evidence>
<keyword evidence="9" id="KW-0067">ATP-binding</keyword>
<evidence type="ECO:0008006" key="15">
    <source>
        <dbReference type="Google" id="ProtNLM"/>
    </source>
</evidence>
<comment type="subcellular location">
    <subcellularLocation>
        <location evidence="2">Cell membrane</location>
        <topology evidence="2">Peripheral membrane protein</topology>
        <orientation evidence="2">Cytoplasmic side</orientation>
    </subcellularLocation>
    <subcellularLocation>
        <location evidence="1">Endosome membrane</location>
        <topology evidence="1">Peripheral membrane protein</topology>
        <orientation evidence="1">Cytoplasmic side</orientation>
    </subcellularLocation>
</comment>
<reference evidence="14" key="1">
    <citation type="journal article" date="2024" name="Gigascience">
        <title>Chromosome-level genome of the poultry shaft louse Menopon gallinae provides insight into the host-switching and adaptive evolution of parasitic lice.</title>
        <authorList>
            <person name="Xu Y."/>
            <person name="Ma L."/>
            <person name="Liu S."/>
            <person name="Liang Y."/>
            <person name="Liu Q."/>
            <person name="He Z."/>
            <person name="Tian L."/>
            <person name="Duan Y."/>
            <person name="Cai W."/>
            <person name="Li H."/>
            <person name="Song F."/>
        </authorList>
    </citation>
    <scope>NUCLEOTIDE SEQUENCE</scope>
    <source>
        <strain evidence="14">Cailab_2023a</strain>
    </source>
</reference>
<dbReference type="GO" id="GO:0010008">
    <property type="term" value="C:endosome membrane"/>
    <property type="evidence" value="ECO:0007669"/>
    <property type="project" value="UniProtKB-SubCell"/>
</dbReference>
<evidence type="ECO:0000256" key="10">
    <source>
        <dbReference type="ARBA" id="ARBA00023136"/>
    </source>
</evidence>
<evidence type="ECO:0000256" key="1">
    <source>
        <dbReference type="ARBA" id="ARBA00004125"/>
    </source>
</evidence>
<dbReference type="InterPro" id="IPR045063">
    <property type="entry name" value="Dynamin_N"/>
</dbReference>
<dbReference type="CDD" id="cd00052">
    <property type="entry name" value="EH"/>
    <property type="match status" value="1"/>
</dbReference>
<accession>A0AAW2I3L3</accession>
<dbReference type="PROSITE" id="PS00018">
    <property type="entry name" value="EF_HAND_1"/>
    <property type="match status" value="1"/>
</dbReference>
<keyword evidence="5" id="KW-0479">Metal-binding</keyword>
<feature type="domain" description="EH" evidence="11">
    <location>
        <begin position="385"/>
        <end position="474"/>
    </location>
</feature>
<dbReference type="InterPro" id="IPR027417">
    <property type="entry name" value="P-loop_NTPase"/>
</dbReference>
<evidence type="ECO:0000256" key="4">
    <source>
        <dbReference type="ARBA" id="ARBA00022553"/>
    </source>
</evidence>
<feature type="domain" description="Dynamin-type G" evidence="13">
    <location>
        <begin position="1"/>
        <end position="227"/>
    </location>
</feature>
<organism evidence="14">
    <name type="scientific">Menopon gallinae</name>
    <name type="common">poultry shaft louse</name>
    <dbReference type="NCBI Taxonomy" id="328185"/>
    <lineage>
        <taxon>Eukaryota</taxon>
        <taxon>Metazoa</taxon>
        <taxon>Ecdysozoa</taxon>
        <taxon>Arthropoda</taxon>
        <taxon>Hexapoda</taxon>
        <taxon>Insecta</taxon>
        <taxon>Pterygota</taxon>
        <taxon>Neoptera</taxon>
        <taxon>Paraneoptera</taxon>
        <taxon>Psocodea</taxon>
        <taxon>Troctomorpha</taxon>
        <taxon>Phthiraptera</taxon>
        <taxon>Amblycera</taxon>
        <taxon>Menoponidae</taxon>
        <taxon>Menopon</taxon>
    </lineage>
</organism>
<dbReference type="PROSITE" id="PS51718">
    <property type="entry name" value="G_DYNAMIN_2"/>
    <property type="match status" value="1"/>
</dbReference>
<dbReference type="SUPFAM" id="SSF47473">
    <property type="entry name" value="EF-hand"/>
    <property type="match status" value="1"/>
</dbReference>
<dbReference type="GO" id="GO:0005509">
    <property type="term" value="F:calcium ion binding"/>
    <property type="evidence" value="ECO:0007669"/>
    <property type="project" value="InterPro"/>
</dbReference>